<dbReference type="Pfam" id="PF00505">
    <property type="entry name" value="HMG_box"/>
    <property type="match status" value="1"/>
</dbReference>
<dbReference type="Gene3D" id="1.10.30.10">
    <property type="entry name" value="High mobility group box domain"/>
    <property type="match status" value="1"/>
</dbReference>
<feature type="compositionally biased region" description="Polar residues" evidence="3">
    <location>
        <begin position="45"/>
        <end position="60"/>
    </location>
</feature>
<feature type="coiled-coil region" evidence="2">
    <location>
        <begin position="247"/>
        <end position="281"/>
    </location>
</feature>
<feature type="domain" description="HMG box" evidence="4">
    <location>
        <begin position="86"/>
        <end position="154"/>
    </location>
</feature>
<dbReference type="AlphaFoldDB" id="A0AAW2HS63"/>
<feature type="region of interest" description="Disordered" evidence="3">
    <location>
        <begin position="44"/>
        <end position="63"/>
    </location>
</feature>
<keyword evidence="1" id="KW-0539">Nucleus</keyword>
<feature type="region of interest" description="Disordered" evidence="3">
    <location>
        <begin position="347"/>
        <end position="596"/>
    </location>
</feature>
<feature type="compositionally biased region" description="Pro residues" evidence="3">
    <location>
        <begin position="465"/>
        <end position="488"/>
    </location>
</feature>
<dbReference type="InterPro" id="IPR009071">
    <property type="entry name" value="HMG_box_dom"/>
</dbReference>
<keyword evidence="1" id="KW-0238">DNA-binding</keyword>
<protein>
    <recommendedName>
        <fullName evidence="4">HMG box domain-containing protein</fullName>
    </recommendedName>
</protein>
<dbReference type="GO" id="GO:0045892">
    <property type="term" value="P:negative regulation of DNA-templated transcription"/>
    <property type="evidence" value="ECO:0007669"/>
    <property type="project" value="TreeGrafter"/>
</dbReference>
<dbReference type="PANTHER" id="PTHR46232:SF1">
    <property type="entry name" value="SWI_SNF-RELATED MATRIX-ASSOCIATED ACTIN-DEPENDENT REGULATOR OF CHROMATIN SUBFAMILY E MEMBER 1"/>
    <property type="match status" value="1"/>
</dbReference>
<keyword evidence="2" id="KW-0175">Coiled coil</keyword>
<dbReference type="GO" id="GO:0031492">
    <property type="term" value="F:nucleosomal DNA binding"/>
    <property type="evidence" value="ECO:0007669"/>
    <property type="project" value="TreeGrafter"/>
</dbReference>
<evidence type="ECO:0000259" key="4">
    <source>
        <dbReference type="PROSITE" id="PS50118"/>
    </source>
</evidence>
<accession>A0AAW2HS63</accession>
<evidence type="ECO:0000313" key="5">
    <source>
        <dbReference type="EMBL" id="KAL0272774.1"/>
    </source>
</evidence>
<feature type="compositionally biased region" description="Basic and acidic residues" evidence="3">
    <location>
        <begin position="174"/>
        <end position="193"/>
    </location>
</feature>
<feature type="compositionally biased region" description="Pro residues" evidence="3">
    <location>
        <begin position="439"/>
        <end position="452"/>
    </location>
</feature>
<feature type="compositionally biased region" description="Pro residues" evidence="3">
    <location>
        <begin position="521"/>
        <end position="579"/>
    </location>
</feature>
<dbReference type="EMBL" id="JARGDH010000003">
    <property type="protein sequence ID" value="KAL0272774.1"/>
    <property type="molecule type" value="Genomic_DNA"/>
</dbReference>
<feature type="DNA-binding region" description="HMG box" evidence="1">
    <location>
        <begin position="86"/>
        <end position="154"/>
    </location>
</feature>
<evidence type="ECO:0000256" key="1">
    <source>
        <dbReference type="PROSITE-ProRule" id="PRU00267"/>
    </source>
</evidence>
<sequence length="596" mass="65533">MALPPNFKSFAMGPAGPGFGGHIMMAGHPGTFNILKERLRASGTGKDTSANTNPFIQTPHGNPLFVPQKLGKSTVETRTPKPPKAPEKPLIPYMRYSRKVWDVVKAQHPDLKLWEIGKIIGQQWRDLPEEMKAEYLEEYEIEKLEYEKALKNYHNSPAYLNYIAAKNKANLSNDENRESHDRSSNKYADRRIDIQPAEDDDGTYQDDGYTAKHIAYARYIRNHGLINEIFSDTVVPDVRSVVTTTRLQVLKKQVQSLTMHQKKLETELQQIEEKFEGKKRKFLESSEHFQEELKKHCHRAVDEEMFEKMVERQCEILKRERMGKLVEPNAIPEPSTAPVATPTTVADDNAQAQSGESADQQKQQKPPTTKPEEKPAAPAPPTTTAPENAPANNVSTPSTVSSAPPAQPQVTSANPPPNFPGPGHYQGPPPHGMPSQSVPMPPRPPFQYPPHQQPQHPQGYYPPYQQGPPPAGGYPYSQCPPYPRPSFPVDPAANQGAGNGVPPNPLPAGEQPPMSAAPIQSVPPPQPVANAPPQPQQGPPPQQPPPFQQQPPPAPQQAPPQQGPAAPPAQPAQSPPAQPANPAQQPSEKPAEEKTE</sequence>
<gene>
    <name evidence="5" type="ORF">PYX00_005622</name>
</gene>
<dbReference type="GO" id="GO:0016514">
    <property type="term" value="C:SWI/SNF complex"/>
    <property type="evidence" value="ECO:0007669"/>
    <property type="project" value="TreeGrafter"/>
</dbReference>
<comment type="caution">
    <text evidence="5">The sequence shown here is derived from an EMBL/GenBank/DDBJ whole genome shotgun (WGS) entry which is preliminary data.</text>
</comment>
<dbReference type="SMART" id="SM00398">
    <property type="entry name" value="HMG"/>
    <property type="match status" value="1"/>
</dbReference>
<dbReference type="InterPro" id="IPR036910">
    <property type="entry name" value="HMG_box_dom_sf"/>
</dbReference>
<feature type="compositionally biased region" description="Low complexity" evidence="3">
    <location>
        <begin position="453"/>
        <end position="464"/>
    </location>
</feature>
<organism evidence="5">
    <name type="scientific">Menopon gallinae</name>
    <name type="common">poultry shaft louse</name>
    <dbReference type="NCBI Taxonomy" id="328185"/>
    <lineage>
        <taxon>Eukaryota</taxon>
        <taxon>Metazoa</taxon>
        <taxon>Ecdysozoa</taxon>
        <taxon>Arthropoda</taxon>
        <taxon>Hexapoda</taxon>
        <taxon>Insecta</taxon>
        <taxon>Pterygota</taxon>
        <taxon>Neoptera</taxon>
        <taxon>Paraneoptera</taxon>
        <taxon>Psocodea</taxon>
        <taxon>Troctomorpha</taxon>
        <taxon>Phthiraptera</taxon>
        <taxon>Amblycera</taxon>
        <taxon>Menoponidae</taxon>
        <taxon>Menopon</taxon>
    </lineage>
</organism>
<reference evidence="5" key="1">
    <citation type="journal article" date="2024" name="Gigascience">
        <title>Chromosome-level genome of the poultry shaft louse Menopon gallinae provides insight into the host-switching and adaptive evolution of parasitic lice.</title>
        <authorList>
            <person name="Xu Y."/>
            <person name="Ma L."/>
            <person name="Liu S."/>
            <person name="Liang Y."/>
            <person name="Liu Q."/>
            <person name="He Z."/>
            <person name="Tian L."/>
            <person name="Duan Y."/>
            <person name="Cai W."/>
            <person name="Li H."/>
            <person name="Song F."/>
        </authorList>
    </citation>
    <scope>NUCLEOTIDE SEQUENCE</scope>
    <source>
        <strain evidence="5">Cailab_2023a</strain>
    </source>
</reference>
<feature type="region of interest" description="Disordered" evidence="3">
    <location>
        <begin position="171"/>
        <end position="206"/>
    </location>
</feature>
<dbReference type="SUPFAM" id="SSF47095">
    <property type="entry name" value="HMG-box"/>
    <property type="match status" value="1"/>
</dbReference>
<dbReference type="GO" id="GO:0016922">
    <property type="term" value="F:nuclear receptor binding"/>
    <property type="evidence" value="ECO:0007669"/>
    <property type="project" value="TreeGrafter"/>
</dbReference>
<name>A0AAW2HS63_9NEOP</name>
<evidence type="ECO:0000256" key="3">
    <source>
        <dbReference type="SAM" id="MobiDB-lite"/>
    </source>
</evidence>
<dbReference type="CDD" id="cd21983">
    <property type="entry name" value="HMG-box_SMARCE1"/>
    <property type="match status" value="1"/>
</dbReference>
<dbReference type="PANTHER" id="PTHR46232">
    <property type="entry name" value="SMARCE1 REGULATOR OF CHROMATIN"/>
    <property type="match status" value="1"/>
</dbReference>
<proteinExistence type="predicted"/>
<evidence type="ECO:0000256" key="2">
    <source>
        <dbReference type="SAM" id="Coils"/>
    </source>
</evidence>
<feature type="compositionally biased region" description="Polar residues" evidence="3">
    <location>
        <begin position="350"/>
        <end position="364"/>
    </location>
</feature>
<feature type="compositionally biased region" description="Low complexity" evidence="3">
    <location>
        <begin position="384"/>
        <end position="404"/>
    </location>
</feature>
<dbReference type="PROSITE" id="PS50118">
    <property type="entry name" value="HMG_BOX_2"/>
    <property type="match status" value="1"/>
</dbReference>